<dbReference type="UniPathway" id="UPA00074">
    <property type="reaction ID" value="UER00129"/>
</dbReference>
<dbReference type="OrthoDB" id="9802507at2"/>
<dbReference type="CDD" id="cd02196">
    <property type="entry name" value="PurM"/>
    <property type="match status" value="1"/>
</dbReference>
<organism evidence="18 19">
    <name type="scientific">Spiroplasma litorale</name>
    <dbReference type="NCBI Taxonomy" id="216942"/>
    <lineage>
        <taxon>Bacteria</taxon>
        <taxon>Bacillati</taxon>
        <taxon>Mycoplasmatota</taxon>
        <taxon>Mollicutes</taxon>
        <taxon>Entomoplasmatales</taxon>
        <taxon>Spiroplasmataceae</taxon>
        <taxon>Spiroplasma</taxon>
    </lineage>
</organism>
<comment type="similarity">
    <text evidence="3 15">Belongs to the AIR synthase family.</text>
</comment>
<keyword evidence="19" id="KW-1185">Reference proteome</keyword>
<dbReference type="GO" id="GO:0006189">
    <property type="term" value="P:'de novo' IMP biosynthetic process"/>
    <property type="evidence" value="ECO:0007669"/>
    <property type="project" value="UniProtKB-UniRule"/>
</dbReference>
<evidence type="ECO:0000256" key="6">
    <source>
        <dbReference type="ARBA" id="ARBA00022490"/>
    </source>
</evidence>
<dbReference type="RefSeq" id="WP_075058659.1">
    <property type="nucleotide sequence ID" value="NZ_CP012357.1"/>
</dbReference>
<comment type="pathway">
    <text evidence="2 15">Purine metabolism; IMP biosynthesis via de novo pathway; 5-amino-1-(5-phospho-D-ribosyl)imidazole from N(2)-formyl-N(1)-(5-phospho-D-ribosyl)glycinamide: step 2/2.</text>
</comment>
<keyword evidence="7 15" id="KW-0436">Ligase</keyword>
<evidence type="ECO:0000256" key="13">
    <source>
        <dbReference type="ARBA" id="ARBA00033093"/>
    </source>
</evidence>
<evidence type="ECO:0000256" key="4">
    <source>
        <dbReference type="ARBA" id="ARBA00013047"/>
    </source>
</evidence>
<dbReference type="PATRIC" id="fig|216942.3.peg.981"/>
<keyword evidence="9 15" id="KW-0658">Purine biosynthesis</keyword>
<dbReference type="InterPro" id="IPR016188">
    <property type="entry name" value="PurM-like_N"/>
</dbReference>
<comment type="catalytic activity">
    <reaction evidence="14 15">
        <text>2-formamido-N(1)-(5-O-phospho-beta-D-ribosyl)acetamidine + ATP = 5-amino-1-(5-phospho-beta-D-ribosyl)imidazole + ADP + phosphate + H(+)</text>
        <dbReference type="Rhea" id="RHEA:23032"/>
        <dbReference type="ChEBI" id="CHEBI:15378"/>
        <dbReference type="ChEBI" id="CHEBI:30616"/>
        <dbReference type="ChEBI" id="CHEBI:43474"/>
        <dbReference type="ChEBI" id="CHEBI:137981"/>
        <dbReference type="ChEBI" id="CHEBI:147287"/>
        <dbReference type="ChEBI" id="CHEBI:456216"/>
        <dbReference type="EC" id="6.3.3.1"/>
    </reaction>
</comment>
<evidence type="ECO:0000259" key="17">
    <source>
        <dbReference type="Pfam" id="PF02769"/>
    </source>
</evidence>
<feature type="domain" description="PurM-like C-terminal" evidence="17">
    <location>
        <begin position="174"/>
        <end position="342"/>
    </location>
</feature>
<evidence type="ECO:0000313" key="19">
    <source>
        <dbReference type="Proteomes" id="UP000067476"/>
    </source>
</evidence>
<evidence type="ECO:0000256" key="9">
    <source>
        <dbReference type="ARBA" id="ARBA00022755"/>
    </source>
</evidence>
<evidence type="ECO:0000256" key="11">
    <source>
        <dbReference type="ARBA" id="ARBA00031908"/>
    </source>
</evidence>
<evidence type="ECO:0000256" key="3">
    <source>
        <dbReference type="ARBA" id="ARBA00010280"/>
    </source>
</evidence>
<keyword evidence="10 15" id="KW-0067">ATP-binding</keyword>
<dbReference type="GO" id="GO:0046084">
    <property type="term" value="P:adenine biosynthetic process"/>
    <property type="evidence" value="ECO:0007669"/>
    <property type="project" value="TreeGrafter"/>
</dbReference>
<evidence type="ECO:0000256" key="12">
    <source>
        <dbReference type="ARBA" id="ARBA00032931"/>
    </source>
</evidence>
<evidence type="ECO:0000256" key="1">
    <source>
        <dbReference type="ARBA" id="ARBA00004496"/>
    </source>
</evidence>
<evidence type="ECO:0000256" key="7">
    <source>
        <dbReference type="ARBA" id="ARBA00022598"/>
    </source>
</evidence>
<dbReference type="GO" id="GO:0004641">
    <property type="term" value="F:phosphoribosylformylglycinamidine cyclo-ligase activity"/>
    <property type="evidence" value="ECO:0007669"/>
    <property type="project" value="UniProtKB-UniRule"/>
</dbReference>
<dbReference type="PANTHER" id="PTHR10520">
    <property type="entry name" value="TRIFUNCTIONAL PURINE BIOSYNTHETIC PROTEIN ADENOSINE-3-RELATED"/>
    <property type="match status" value="1"/>
</dbReference>
<evidence type="ECO:0000259" key="16">
    <source>
        <dbReference type="Pfam" id="PF00586"/>
    </source>
</evidence>
<dbReference type="InterPro" id="IPR036676">
    <property type="entry name" value="PurM-like_C_sf"/>
</dbReference>
<comment type="subcellular location">
    <subcellularLocation>
        <location evidence="1 15">Cytoplasm</location>
    </subcellularLocation>
</comment>
<dbReference type="GO" id="GO:0005524">
    <property type="term" value="F:ATP binding"/>
    <property type="evidence" value="ECO:0007669"/>
    <property type="project" value="UniProtKB-KW"/>
</dbReference>
<dbReference type="InterPro" id="IPR004733">
    <property type="entry name" value="PurM_cligase"/>
</dbReference>
<dbReference type="FunFam" id="3.90.650.10:FF:000011">
    <property type="entry name" value="Phosphoribosylformylglycinamidine cyclo-ligase"/>
    <property type="match status" value="1"/>
</dbReference>
<dbReference type="SUPFAM" id="SSF56042">
    <property type="entry name" value="PurM C-terminal domain-like"/>
    <property type="match status" value="1"/>
</dbReference>
<keyword evidence="6 15" id="KW-0963">Cytoplasm</keyword>
<dbReference type="InterPro" id="IPR036921">
    <property type="entry name" value="PurM-like_N_sf"/>
</dbReference>
<dbReference type="KEGG" id="sll:SLITO_v1c09650"/>
<dbReference type="GO" id="GO:0004637">
    <property type="term" value="F:phosphoribosylamine-glycine ligase activity"/>
    <property type="evidence" value="ECO:0007669"/>
    <property type="project" value="TreeGrafter"/>
</dbReference>
<accession>A0A0K1W320</accession>
<dbReference type="HAMAP" id="MF_00741">
    <property type="entry name" value="AIRS"/>
    <property type="match status" value="1"/>
</dbReference>
<gene>
    <name evidence="15 18" type="primary">purM</name>
    <name evidence="18" type="ORF">SLITO_v1c09650</name>
</gene>
<evidence type="ECO:0000256" key="5">
    <source>
        <dbReference type="ARBA" id="ARBA00020367"/>
    </source>
</evidence>
<reference evidence="18 19" key="1">
    <citation type="journal article" date="2015" name="Genome Announc.">
        <title>Complete Genome Sequence of Spiroplasma litorale TN-1T (DSM 21781), a Bacterium Isolated from a Green-Eyed Horsefly (Tabanus nigrovittatus).</title>
        <authorList>
            <person name="Lo W.S."/>
            <person name="Lai Y.C."/>
            <person name="Lien Y.W."/>
            <person name="Wang T.H."/>
            <person name="Kuo C.H."/>
        </authorList>
    </citation>
    <scope>NUCLEOTIDE SEQUENCE [LARGE SCALE GENOMIC DNA]</scope>
    <source>
        <strain evidence="18 19">TN-1</strain>
    </source>
</reference>
<evidence type="ECO:0000256" key="10">
    <source>
        <dbReference type="ARBA" id="ARBA00022840"/>
    </source>
</evidence>
<dbReference type="FunFam" id="3.30.1330.10:FF:000001">
    <property type="entry name" value="Phosphoribosylformylglycinamidine cyclo-ligase"/>
    <property type="match status" value="1"/>
</dbReference>
<dbReference type="GO" id="GO:0005829">
    <property type="term" value="C:cytosol"/>
    <property type="evidence" value="ECO:0007669"/>
    <property type="project" value="TreeGrafter"/>
</dbReference>
<dbReference type="InterPro" id="IPR010918">
    <property type="entry name" value="PurM-like_C_dom"/>
</dbReference>
<evidence type="ECO:0000256" key="2">
    <source>
        <dbReference type="ARBA" id="ARBA00004686"/>
    </source>
</evidence>
<dbReference type="EMBL" id="CP012357">
    <property type="protein sequence ID" value="AKX34576.1"/>
    <property type="molecule type" value="Genomic_DNA"/>
</dbReference>
<evidence type="ECO:0000256" key="8">
    <source>
        <dbReference type="ARBA" id="ARBA00022741"/>
    </source>
</evidence>
<dbReference type="Pfam" id="PF00586">
    <property type="entry name" value="AIRS"/>
    <property type="match status" value="1"/>
</dbReference>
<dbReference type="NCBIfam" id="TIGR00878">
    <property type="entry name" value="purM"/>
    <property type="match status" value="1"/>
</dbReference>
<feature type="domain" description="PurM-like N-terminal" evidence="16">
    <location>
        <begin position="56"/>
        <end position="161"/>
    </location>
</feature>
<evidence type="ECO:0000256" key="15">
    <source>
        <dbReference type="HAMAP-Rule" id="MF_00741"/>
    </source>
</evidence>
<name>A0A0K1W320_9MOLU</name>
<evidence type="ECO:0000313" key="18">
    <source>
        <dbReference type="EMBL" id="AKX34576.1"/>
    </source>
</evidence>
<dbReference type="Pfam" id="PF02769">
    <property type="entry name" value="AIRS_C"/>
    <property type="match status" value="1"/>
</dbReference>
<proteinExistence type="inferred from homology"/>
<sequence>MSESYKKSGVDLNKGYEVVDNIKKIVSEKFGGKYKNNIGNFGCAFDLSPYDFKKPVLVSGTDGVGTKLLLAIESDNHKTIGIDLVAMCVNDILTLGAKPLYFLDYIAVDKINVEIVTDIISGIVEGCLQSDCSLLGGETAEMRDMYIKGHYDLAGFITGAVDKDSIIDFNNVKKDDQIISIKSSGIHSNGYSLVRKIFFKDNNYDFKHKFEELDCDLITELLKPTKIYADIVNELITNKFYISGMANITGGGLIENIPRVIPTGLCAEIYQKNISTPKIFDIMQSIGNINQEEMYNVFNMGVGFVIITNKENSESILNFINGYKDYEASIIGQIIEHNDKKINIIYE</sequence>
<keyword evidence="8 15" id="KW-0547">Nucleotide-binding</keyword>
<dbReference type="SUPFAM" id="SSF55326">
    <property type="entry name" value="PurM N-terminal domain-like"/>
    <property type="match status" value="1"/>
</dbReference>
<dbReference type="Proteomes" id="UP000067476">
    <property type="component" value="Chromosome"/>
</dbReference>
<dbReference type="EC" id="6.3.3.1" evidence="4 15"/>
<dbReference type="AlphaFoldDB" id="A0A0K1W320"/>
<dbReference type="Gene3D" id="3.30.1330.10">
    <property type="entry name" value="PurM-like, N-terminal domain"/>
    <property type="match status" value="1"/>
</dbReference>
<dbReference type="PANTHER" id="PTHR10520:SF12">
    <property type="entry name" value="TRIFUNCTIONAL PURINE BIOSYNTHETIC PROTEIN ADENOSINE-3"/>
    <property type="match status" value="1"/>
</dbReference>
<protein>
    <recommendedName>
        <fullName evidence="5 15">Phosphoribosylformylglycinamidine cyclo-ligase</fullName>
        <ecNumber evidence="4 15">6.3.3.1</ecNumber>
    </recommendedName>
    <alternativeName>
        <fullName evidence="12 15">AIR synthase</fullName>
    </alternativeName>
    <alternativeName>
        <fullName evidence="13 15">AIRS</fullName>
    </alternativeName>
    <alternativeName>
        <fullName evidence="11 15">Phosphoribosyl-aminoimidazole synthetase</fullName>
    </alternativeName>
</protein>
<evidence type="ECO:0000256" key="14">
    <source>
        <dbReference type="ARBA" id="ARBA00049057"/>
    </source>
</evidence>
<dbReference type="Gene3D" id="3.90.650.10">
    <property type="entry name" value="PurM-like C-terminal domain"/>
    <property type="match status" value="1"/>
</dbReference>
<dbReference type="STRING" id="216942.SLITO_v1c09650"/>